<dbReference type="GO" id="GO:0003341">
    <property type="term" value="P:cilium movement"/>
    <property type="evidence" value="ECO:0007669"/>
    <property type="project" value="TreeGrafter"/>
</dbReference>
<organism evidence="9 10">
    <name type="scientific">Actinia tenebrosa</name>
    <name type="common">Australian red waratah sea anemone</name>
    <dbReference type="NCBI Taxonomy" id="6105"/>
    <lineage>
        <taxon>Eukaryota</taxon>
        <taxon>Metazoa</taxon>
        <taxon>Cnidaria</taxon>
        <taxon>Anthozoa</taxon>
        <taxon>Hexacorallia</taxon>
        <taxon>Actiniaria</taxon>
        <taxon>Actiniidae</taxon>
        <taxon>Actinia</taxon>
    </lineage>
</organism>
<dbReference type="InParanoid" id="A0A6P8HD39"/>
<name>A0A6P8HD39_ACTTE</name>
<dbReference type="InterPro" id="IPR051476">
    <property type="entry name" value="Bac_ResReg_Asp_Phosphatase"/>
</dbReference>
<dbReference type="GO" id="GO:0005737">
    <property type="term" value="C:cytoplasm"/>
    <property type="evidence" value="ECO:0007669"/>
    <property type="project" value="UniProtKB-SubCell"/>
</dbReference>
<dbReference type="KEGG" id="aten:116290631"/>
<feature type="region of interest" description="Disordered" evidence="8">
    <location>
        <begin position="440"/>
        <end position="522"/>
    </location>
</feature>
<dbReference type="PROSITE" id="PS50005">
    <property type="entry name" value="TPR"/>
    <property type="match status" value="1"/>
</dbReference>
<feature type="region of interest" description="Disordered" evidence="8">
    <location>
        <begin position="23"/>
        <end position="57"/>
    </location>
</feature>
<evidence type="ECO:0000256" key="2">
    <source>
        <dbReference type="ARBA" id="ARBA00022490"/>
    </source>
</evidence>
<comment type="subcellular location">
    <subcellularLocation>
        <location evidence="1">Cytoplasm</location>
    </subcellularLocation>
</comment>
<dbReference type="Pfam" id="PF13181">
    <property type="entry name" value="TPR_8"/>
    <property type="match status" value="3"/>
</dbReference>
<keyword evidence="9" id="KW-1185">Reference proteome</keyword>
<dbReference type="PANTHER" id="PTHR46630:SF1">
    <property type="entry name" value="TETRATRICOPEPTIDE REPEAT PROTEIN 29"/>
    <property type="match status" value="1"/>
</dbReference>
<dbReference type="GO" id="GO:0005929">
    <property type="term" value="C:cilium"/>
    <property type="evidence" value="ECO:0007669"/>
    <property type="project" value="TreeGrafter"/>
</dbReference>
<comment type="function">
    <text evidence="6">Axonemal protein which is implicated in axonemal and/or peri-axonemal structure assembly and regulates flagellum assembly and beating and therefore sperm motility.</text>
</comment>
<dbReference type="OrthoDB" id="626167at2759"/>
<dbReference type="GeneID" id="116290631"/>
<keyword evidence="4 7" id="KW-0802">TPR repeat</keyword>
<keyword evidence="2" id="KW-0963">Cytoplasm</keyword>
<feature type="compositionally biased region" description="Polar residues" evidence="8">
    <location>
        <begin position="466"/>
        <end position="477"/>
    </location>
</feature>
<evidence type="ECO:0000313" key="10">
    <source>
        <dbReference type="RefSeq" id="XP_031553571.1"/>
    </source>
</evidence>
<dbReference type="InterPro" id="IPR011990">
    <property type="entry name" value="TPR-like_helical_dom_sf"/>
</dbReference>
<evidence type="ECO:0000313" key="9">
    <source>
        <dbReference type="Proteomes" id="UP000515163"/>
    </source>
</evidence>
<evidence type="ECO:0000256" key="4">
    <source>
        <dbReference type="ARBA" id="ARBA00022803"/>
    </source>
</evidence>
<dbReference type="FunCoup" id="A0A6P8HD39">
    <property type="interactions" value="12"/>
</dbReference>
<sequence>MTSITTLPAIKVGGQVTQQVIKQVPSPPSKGGSIGSPRTRSRSYFSRGGQSSDTKAGSYEKIETARYRNTYEHNLCLDMLKDGYHQSFSELFNLMEQQKQEREKLGPDSGLSDLPLLEDEPDKLDQLKLHLTTAEASKRRGKMDIVYHSLLSLAKYFEESGDLWLSNHFYKSCLTTSLKIRGDGRKKESEANCNMGLALEKNGDLLKSVEYFEAFYNLTKGRLWQNDDGENLHSLSCENLKRVHTAIADGLKEEDMMASISYLLKAYEMAKESGNAQQEGLAGYRLGKAYEEVADPETAILYHNGYLEKCQQLSDGVGMGRACQALARAYEMQGDIESAMKYLEMFVELADRAQQLPEQQSACCSLGEMYNSMGKYLEGVRMFKRAYEIAQDLGNPVVIENARIQLGITNGHLMLSGFSTTMNNVCKSNIQKILDFKSSRSDSFSDGEQRHDNQSRAEVHIDSESQDSAQESGVQETNEAETEESTQKQLSEEENSGIDAKENVGSDSGITSEQEGEKTESS</sequence>
<evidence type="ECO:0000256" key="3">
    <source>
        <dbReference type="ARBA" id="ARBA00022737"/>
    </source>
</evidence>
<keyword evidence="3" id="KW-0677">Repeat</keyword>
<dbReference type="PANTHER" id="PTHR46630">
    <property type="entry name" value="TETRATRICOPEPTIDE REPEAT PROTEIN 29"/>
    <property type="match status" value="1"/>
</dbReference>
<dbReference type="Gene3D" id="1.25.40.10">
    <property type="entry name" value="Tetratricopeptide repeat domain"/>
    <property type="match status" value="1"/>
</dbReference>
<accession>A0A6P8HD39</accession>
<feature type="compositionally biased region" description="Polar residues" evidence="8">
    <location>
        <begin position="42"/>
        <end position="55"/>
    </location>
</feature>
<feature type="compositionally biased region" description="Basic and acidic residues" evidence="8">
    <location>
        <begin position="447"/>
        <end position="463"/>
    </location>
</feature>
<dbReference type="Proteomes" id="UP000515163">
    <property type="component" value="Unplaced"/>
</dbReference>
<evidence type="ECO:0000256" key="7">
    <source>
        <dbReference type="PROSITE-ProRule" id="PRU00339"/>
    </source>
</evidence>
<gene>
    <name evidence="10" type="primary">LOC116290631</name>
</gene>
<proteinExistence type="predicted"/>
<dbReference type="InterPro" id="IPR019734">
    <property type="entry name" value="TPR_rpt"/>
</dbReference>
<dbReference type="AlphaFoldDB" id="A0A6P8HD39"/>
<evidence type="ECO:0000256" key="6">
    <source>
        <dbReference type="ARBA" id="ARBA00044739"/>
    </source>
</evidence>
<dbReference type="RefSeq" id="XP_031553571.1">
    <property type="nucleotide sequence ID" value="XM_031697711.1"/>
</dbReference>
<protein>
    <recommendedName>
        <fullName evidence="5">Tetratricopeptide repeat protein 29</fullName>
    </recommendedName>
</protein>
<feature type="repeat" description="TPR" evidence="7">
    <location>
        <begin position="360"/>
        <end position="393"/>
    </location>
</feature>
<dbReference type="SUPFAM" id="SSF48452">
    <property type="entry name" value="TPR-like"/>
    <property type="match status" value="1"/>
</dbReference>
<evidence type="ECO:0000256" key="5">
    <source>
        <dbReference type="ARBA" id="ARBA00040665"/>
    </source>
</evidence>
<reference evidence="10" key="1">
    <citation type="submission" date="2025-08" db="UniProtKB">
        <authorList>
            <consortium name="RefSeq"/>
        </authorList>
    </citation>
    <scope>IDENTIFICATION</scope>
    <source>
        <tissue evidence="10">Tentacle</tissue>
    </source>
</reference>
<evidence type="ECO:0000256" key="8">
    <source>
        <dbReference type="SAM" id="MobiDB-lite"/>
    </source>
</evidence>
<dbReference type="SMART" id="SM00028">
    <property type="entry name" value="TPR"/>
    <property type="match status" value="3"/>
</dbReference>
<evidence type="ECO:0000256" key="1">
    <source>
        <dbReference type="ARBA" id="ARBA00004496"/>
    </source>
</evidence>